<dbReference type="NCBIfam" id="TIGR03818">
    <property type="entry name" value="MotA1"/>
    <property type="match status" value="1"/>
</dbReference>
<evidence type="ECO:0000256" key="3">
    <source>
        <dbReference type="ARBA" id="ARBA00022448"/>
    </source>
</evidence>
<dbReference type="PANTHER" id="PTHR30433:SF4">
    <property type="entry name" value="MOTILITY PROTEIN A"/>
    <property type="match status" value="1"/>
</dbReference>
<evidence type="ECO:0000256" key="5">
    <source>
        <dbReference type="ARBA" id="ARBA00022500"/>
    </source>
</evidence>
<dbReference type="GeneID" id="99767539"/>
<dbReference type="InterPro" id="IPR047055">
    <property type="entry name" value="MotA-like"/>
</dbReference>
<evidence type="ECO:0000256" key="2">
    <source>
        <dbReference type="ARBA" id="ARBA00008038"/>
    </source>
</evidence>
<gene>
    <name evidence="16" type="ORF">ISO4_03102</name>
</gene>
<feature type="transmembrane region" description="Helical" evidence="13">
    <location>
        <begin position="171"/>
        <end position="189"/>
    </location>
</feature>
<dbReference type="InterPro" id="IPR000540">
    <property type="entry name" value="Flag_MotA_CS"/>
</dbReference>
<dbReference type="RefSeq" id="WP_194856837.1">
    <property type="nucleotide sequence ID" value="NZ_ARXR01000048.1"/>
</dbReference>
<proteinExistence type="inferred from homology"/>
<keyword evidence="16" id="KW-0282">Flagellum</keyword>
<dbReference type="PANTHER" id="PTHR30433">
    <property type="entry name" value="CHEMOTAXIS PROTEIN MOTA"/>
    <property type="match status" value="1"/>
</dbReference>
<evidence type="ECO:0000259" key="14">
    <source>
        <dbReference type="Pfam" id="PF01618"/>
    </source>
</evidence>
<keyword evidence="8" id="KW-0283">Flagellar rotation</keyword>
<accession>A0ABS0AK31</accession>
<feature type="domain" description="Motility protein A N-terminal" evidence="15">
    <location>
        <begin position="5"/>
        <end position="93"/>
    </location>
</feature>
<dbReference type="Pfam" id="PF20560">
    <property type="entry name" value="MotA_N"/>
    <property type="match status" value="1"/>
</dbReference>
<evidence type="ECO:0000313" key="17">
    <source>
        <dbReference type="Proteomes" id="UP000644441"/>
    </source>
</evidence>
<keyword evidence="3" id="KW-0813">Transport</keyword>
<keyword evidence="16" id="KW-0969">Cilium</keyword>
<evidence type="ECO:0000256" key="4">
    <source>
        <dbReference type="ARBA" id="ARBA00022475"/>
    </source>
</evidence>
<dbReference type="InterPro" id="IPR022522">
    <property type="entry name" value="Flagellar_motor_stator_MotA"/>
</dbReference>
<evidence type="ECO:0000256" key="8">
    <source>
        <dbReference type="ARBA" id="ARBA00022779"/>
    </source>
</evidence>
<feature type="transmembrane region" description="Helical" evidence="13">
    <location>
        <begin position="201"/>
        <end position="220"/>
    </location>
</feature>
<evidence type="ECO:0000256" key="11">
    <source>
        <dbReference type="ARBA" id="ARBA00023065"/>
    </source>
</evidence>
<dbReference type="EMBL" id="ARXR01000048">
    <property type="protein sequence ID" value="MBF5054500.1"/>
    <property type="molecule type" value="Genomic_DNA"/>
</dbReference>
<dbReference type="InterPro" id="IPR002898">
    <property type="entry name" value="MotA_ExbB_proton_chnl"/>
</dbReference>
<protein>
    <submittedName>
        <fullName evidence="16">Flagellar motor protein MotA</fullName>
    </submittedName>
</protein>
<evidence type="ECO:0000256" key="9">
    <source>
        <dbReference type="ARBA" id="ARBA00022781"/>
    </source>
</evidence>
<name>A0ABS0AK31_9GAMM</name>
<evidence type="ECO:0000256" key="13">
    <source>
        <dbReference type="SAM" id="Phobius"/>
    </source>
</evidence>
<keyword evidence="7 13" id="KW-0812">Transmembrane</keyword>
<evidence type="ECO:0000313" key="16">
    <source>
        <dbReference type="EMBL" id="MBF5054500.1"/>
    </source>
</evidence>
<keyword evidence="16" id="KW-0966">Cell projection</keyword>
<keyword evidence="11" id="KW-0406">Ion transport</keyword>
<sequence length="291" mass="31361">MLIPLGFIIVTLSVFGGFTMAGGHLGPLYQPTEILMIVGAAVGSFVAANNGKAIKATLRTASSLKRTKKYDKEIYMQLMSLQYNLLSKMRREGVLGVEKDIENPTESALFSEYPRIANDPMIMGFITDYLRLMISGSVDPMELDELMSHEIEAFEHEAHIPADALAKVGDGLPAFGIVAAVLGVVKALASADAGAEEMGLMIAHALVGTFLGILLAYGFVNPVASRIDRQVAEAVKMLQCIRVTLLANLNGYAPQLAVEFGRKALHTAERPSFTELEEHVRAARPAGAKQT</sequence>
<feature type="transmembrane region" description="Helical" evidence="13">
    <location>
        <begin position="31"/>
        <end position="49"/>
    </location>
</feature>
<keyword evidence="12 13" id="KW-0472">Membrane</keyword>
<dbReference type="PROSITE" id="PS01307">
    <property type="entry name" value="MOTA"/>
    <property type="match status" value="1"/>
</dbReference>
<comment type="similarity">
    <text evidence="2">Belongs to the MotA family.</text>
</comment>
<feature type="domain" description="MotA/TolQ/ExbB proton channel" evidence="14">
    <location>
        <begin position="130"/>
        <end position="238"/>
    </location>
</feature>
<keyword evidence="4" id="KW-1003">Cell membrane</keyword>
<dbReference type="InterPro" id="IPR046786">
    <property type="entry name" value="MotA_N"/>
</dbReference>
<reference evidence="16 17" key="1">
    <citation type="submission" date="2012-09" db="EMBL/GenBank/DDBJ databases">
        <title>Genome Sequence of alkane-degrading Bacterium Alcanivorax venustensis ISO4.</title>
        <authorList>
            <person name="Lai Q."/>
            <person name="Shao Z."/>
        </authorList>
    </citation>
    <scope>NUCLEOTIDE SEQUENCE [LARGE SCALE GENOMIC DNA]</scope>
    <source>
        <strain evidence="16 17">ISO4</strain>
    </source>
</reference>
<keyword evidence="17" id="KW-1185">Reference proteome</keyword>
<comment type="subcellular location">
    <subcellularLocation>
        <location evidence="1">Cell inner membrane</location>
        <topology evidence="1">Multi-pass membrane protein</topology>
    </subcellularLocation>
</comment>
<evidence type="ECO:0000256" key="7">
    <source>
        <dbReference type="ARBA" id="ARBA00022692"/>
    </source>
</evidence>
<keyword evidence="10 13" id="KW-1133">Transmembrane helix</keyword>
<comment type="caution">
    <text evidence="16">The sequence shown here is derived from an EMBL/GenBank/DDBJ whole genome shotgun (WGS) entry which is preliminary data.</text>
</comment>
<keyword evidence="6" id="KW-0997">Cell inner membrane</keyword>
<evidence type="ECO:0000256" key="6">
    <source>
        <dbReference type="ARBA" id="ARBA00022519"/>
    </source>
</evidence>
<evidence type="ECO:0000256" key="10">
    <source>
        <dbReference type="ARBA" id="ARBA00022989"/>
    </source>
</evidence>
<dbReference type="Proteomes" id="UP000644441">
    <property type="component" value="Unassembled WGS sequence"/>
</dbReference>
<evidence type="ECO:0000256" key="1">
    <source>
        <dbReference type="ARBA" id="ARBA00004429"/>
    </source>
</evidence>
<keyword evidence="5" id="KW-0145">Chemotaxis</keyword>
<evidence type="ECO:0000256" key="12">
    <source>
        <dbReference type="ARBA" id="ARBA00023136"/>
    </source>
</evidence>
<dbReference type="Pfam" id="PF01618">
    <property type="entry name" value="MotA_ExbB"/>
    <property type="match status" value="1"/>
</dbReference>
<evidence type="ECO:0000259" key="15">
    <source>
        <dbReference type="Pfam" id="PF20560"/>
    </source>
</evidence>
<keyword evidence="9" id="KW-0375">Hydrogen ion transport</keyword>
<organism evidence="16 17">
    <name type="scientific">Alloalcanivorax venustensis ISO4</name>
    <dbReference type="NCBI Taxonomy" id="1177184"/>
    <lineage>
        <taxon>Bacteria</taxon>
        <taxon>Pseudomonadati</taxon>
        <taxon>Pseudomonadota</taxon>
        <taxon>Gammaproteobacteria</taxon>
        <taxon>Oceanospirillales</taxon>
        <taxon>Alcanivoracaceae</taxon>
        <taxon>Alloalcanivorax</taxon>
    </lineage>
</organism>